<sequence length="355" mass="38511">MSRNSETMAAGIKLAIFTLASILVTGLLAAIMGNFGFGPGKVYKAEFTSASQLEKGDDVRVAGVAIGEVKKVEHFKRNRALVTFRVKADVPVTTSTRAEIRFKNLVGDRYLAIEPGKNPKAKRLDADSTIPVANTEPALDLTTLFNGFKPLFTALDPDQVNELSMNLVQVLQGEGGTVASLLENTASLTGTLAGRDDLIGEVITNLSKTMDTVNGRSGQLTALIKELKGWMKNLATDRKTIGGSLDNISDLTEVVAGLIEEARPYLKADVAELKKVSQLLTRPESRDVLTELLDRLPESMTDQTRTGTYGSWYNYYLCAVSVKIQLPILSDVPLLDELQKLLGSFKLKSSAARCQ</sequence>
<protein>
    <submittedName>
        <fullName evidence="3">Phospholipid/cholesterol/gamma-HCH transport system substrate-binding protein</fullName>
    </submittedName>
</protein>
<dbReference type="AlphaFoldDB" id="A0A7Y9S0P3"/>
<dbReference type="Pfam" id="PF11887">
    <property type="entry name" value="Mce4_CUP1"/>
    <property type="match status" value="1"/>
</dbReference>
<reference evidence="3 4" key="1">
    <citation type="submission" date="2020-07" db="EMBL/GenBank/DDBJ databases">
        <title>Sequencing the genomes of 1000 actinobacteria strains.</title>
        <authorList>
            <person name="Klenk H.-P."/>
        </authorList>
    </citation>
    <scope>NUCLEOTIDE SEQUENCE [LARGE SCALE GENOMIC DNA]</scope>
    <source>
        <strain evidence="3 4">DSM 23819</strain>
    </source>
</reference>
<dbReference type="Pfam" id="PF02470">
    <property type="entry name" value="MlaD"/>
    <property type="match status" value="1"/>
</dbReference>
<dbReference type="RefSeq" id="WP_179500830.1">
    <property type="nucleotide sequence ID" value="NZ_JACCAA010000001.1"/>
</dbReference>
<dbReference type="InterPro" id="IPR005693">
    <property type="entry name" value="Mce"/>
</dbReference>
<dbReference type="PANTHER" id="PTHR33371:SF17">
    <property type="entry name" value="MCE-FAMILY PROTEIN MCE1B"/>
    <property type="match status" value="1"/>
</dbReference>
<feature type="domain" description="Mammalian cell entry C-terminal" evidence="2">
    <location>
        <begin position="121"/>
        <end position="311"/>
    </location>
</feature>
<dbReference type="GO" id="GO:0051701">
    <property type="term" value="P:biological process involved in interaction with host"/>
    <property type="evidence" value="ECO:0007669"/>
    <property type="project" value="TreeGrafter"/>
</dbReference>
<name>A0A7Y9S0P3_9ACTN</name>
<dbReference type="GO" id="GO:0005576">
    <property type="term" value="C:extracellular region"/>
    <property type="evidence" value="ECO:0007669"/>
    <property type="project" value="TreeGrafter"/>
</dbReference>
<dbReference type="PANTHER" id="PTHR33371">
    <property type="entry name" value="INTERMEMBRANE PHOSPHOLIPID TRANSPORT SYSTEM BINDING PROTEIN MLAD-RELATED"/>
    <property type="match status" value="1"/>
</dbReference>
<keyword evidence="4" id="KW-1185">Reference proteome</keyword>
<evidence type="ECO:0000313" key="4">
    <source>
        <dbReference type="Proteomes" id="UP000540656"/>
    </source>
</evidence>
<organism evidence="3 4">
    <name type="scientific">Nocardioides daedukensis</name>
    <dbReference type="NCBI Taxonomy" id="634462"/>
    <lineage>
        <taxon>Bacteria</taxon>
        <taxon>Bacillati</taxon>
        <taxon>Actinomycetota</taxon>
        <taxon>Actinomycetes</taxon>
        <taxon>Propionibacteriales</taxon>
        <taxon>Nocardioidaceae</taxon>
        <taxon>Nocardioides</taxon>
    </lineage>
</organism>
<dbReference type="InterPro" id="IPR003399">
    <property type="entry name" value="Mce/MlaD"/>
</dbReference>
<gene>
    <name evidence="3" type="ORF">BJ980_000502</name>
</gene>
<dbReference type="Proteomes" id="UP000540656">
    <property type="component" value="Unassembled WGS sequence"/>
</dbReference>
<proteinExistence type="predicted"/>
<dbReference type="InterPro" id="IPR024516">
    <property type="entry name" value="Mce_C"/>
</dbReference>
<dbReference type="InterPro" id="IPR052336">
    <property type="entry name" value="MlaD_Phospholipid_Transporter"/>
</dbReference>
<dbReference type="NCBIfam" id="TIGR00996">
    <property type="entry name" value="Mtu_fam_mce"/>
    <property type="match status" value="1"/>
</dbReference>
<accession>A0A7Y9S0P3</accession>
<evidence type="ECO:0000259" key="1">
    <source>
        <dbReference type="Pfam" id="PF02470"/>
    </source>
</evidence>
<dbReference type="EMBL" id="JACCAA010000001">
    <property type="protein sequence ID" value="NYG57579.1"/>
    <property type="molecule type" value="Genomic_DNA"/>
</dbReference>
<evidence type="ECO:0000259" key="2">
    <source>
        <dbReference type="Pfam" id="PF11887"/>
    </source>
</evidence>
<feature type="domain" description="Mce/MlaD" evidence="1">
    <location>
        <begin position="40"/>
        <end position="116"/>
    </location>
</feature>
<comment type="caution">
    <text evidence="3">The sequence shown here is derived from an EMBL/GenBank/DDBJ whole genome shotgun (WGS) entry which is preliminary data.</text>
</comment>
<evidence type="ECO:0000313" key="3">
    <source>
        <dbReference type="EMBL" id="NYG57579.1"/>
    </source>
</evidence>